<dbReference type="AlphaFoldDB" id="A0A423U801"/>
<dbReference type="EMBL" id="QCYY01000490">
    <property type="protein sequence ID" value="ROT84837.1"/>
    <property type="molecule type" value="Genomic_DNA"/>
</dbReference>
<evidence type="ECO:0000313" key="3">
    <source>
        <dbReference type="EMBL" id="ROT84837.1"/>
    </source>
</evidence>
<name>A0A423U801_PENVA</name>
<accession>A0A423U801</accession>
<protein>
    <submittedName>
        <fullName evidence="3">Uncharacterized protein</fullName>
    </submittedName>
</protein>
<evidence type="ECO:0000256" key="1">
    <source>
        <dbReference type="SAM" id="Coils"/>
    </source>
</evidence>
<feature type="chain" id="PRO_5018973758" evidence="2">
    <location>
        <begin position="25"/>
        <end position="360"/>
    </location>
</feature>
<comment type="caution">
    <text evidence="3">The sequence shown here is derived from an EMBL/GenBank/DDBJ whole genome shotgun (WGS) entry which is preliminary data.</text>
</comment>
<proteinExistence type="predicted"/>
<keyword evidence="4" id="KW-1185">Reference proteome</keyword>
<dbReference type="Proteomes" id="UP000283509">
    <property type="component" value="Unassembled WGS sequence"/>
</dbReference>
<evidence type="ECO:0000313" key="4">
    <source>
        <dbReference type="Proteomes" id="UP000283509"/>
    </source>
</evidence>
<keyword evidence="1" id="KW-0175">Coiled coil</keyword>
<evidence type="ECO:0000256" key="2">
    <source>
        <dbReference type="SAM" id="SignalP"/>
    </source>
</evidence>
<dbReference type="PROSITE" id="PS51257">
    <property type="entry name" value="PROKAR_LIPOPROTEIN"/>
    <property type="match status" value="1"/>
</dbReference>
<keyword evidence="2" id="KW-0732">Signal</keyword>
<feature type="signal peptide" evidence="2">
    <location>
        <begin position="1"/>
        <end position="24"/>
    </location>
</feature>
<feature type="coiled-coil region" evidence="1">
    <location>
        <begin position="125"/>
        <end position="152"/>
    </location>
</feature>
<dbReference type="OrthoDB" id="6371520at2759"/>
<sequence length="360" mass="39079">MKKVIPTVLLAVVALSCLEGATSAAVSHSHRHAHQRGHVARLQETVDRLLLRQKTDHILLSTLQRAVLELQDKSQRQETPSVPEAAQTSSRVHEAVQIVEAEGRALAALGEQVAEVRGTLTEALKAEEKDDVTQLRQEIAYLRSEVQRLKATRAAEASPSAAHMHAHEQREAVAAAWVVENVRRLQDSVVELQQALNVSQAMHDKMEVESRLLTVAKDVGALRGSMAAVTSKAEAAMATSEALQDEVGRLSEEAHRNAGHLGALATEVRLPSGSFALSRSASASHADCNRTALPLDIVSRSAWLWICGQDGVLVLPFLHLLFLCPPSLSFHCSRCPGRLQEPAGDAHITCSFPRVKSVRL</sequence>
<gene>
    <name evidence="3" type="ORF">C7M84_021974</name>
</gene>
<reference evidence="3 4" key="1">
    <citation type="submission" date="2018-04" db="EMBL/GenBank/DDBJ databases">
        <authorList>
            <person name="Zhang X."/>
            <person name="Yuan J."/>
            <person name="Li F."/>
            <person name="Xiang J."/>
        </authorList>
    </citation>
    <scope>NUCLEOTIDE SEQUENCE [LARGE SCALE GENOMIC DNA]</scope>
    <source>
        <tissue evidence="3">Muscle</tissue>
    </source>
</reference>
<reference evidence="3 4" key="2">
    <citation type="submission" date="2019-01" db="EMBL/GenBank/DDBJ databases">
        <title>The decoding of complex shrimp genome reveals the adaptation for benthos swimmer, frequently molting mechanism and breeding impact on genome.</title>
        <authorList>
            <person name="Sun Y."/>
            <person name="Gao Y."/>
            <person name="Yu Y."/>
        </authorList>
    </citation>
    <scope>NUCLEOTIDE SEQUENCE [LARGE SCALE GENOMIC DNA]</scope>
    <source>
        <tissue evidence="3">Muscle</tissue>
    </source>
</reference>
<organism evidence="3 4">
    <name type="scientific">Penaeus vannamei</name>
    <name type="common">Whiteleg shrimp</name>
    <name type="synonym">Litopenaeus vannamei</name>
    <dbReference type="NCBI Taxonomy" id="6689"/>
    <lineage>
        <taxon>Eukaryota</taxon>
        <taxon>Metazoa</taxon>
        <taxon>Ecdysozoa</taxon>
        <taxon>Arthropoda</taxon>
        <taxon>Crustacea</taxon>
        <taxon>Multicrustacea</taxon>
        <taxon>Malacostraca</taxon>
        <taxon>Eumalacostraca</taxon>
        <taxon>Eucarida</taxon>
        <taxon>Decapoda</taxon>
        <taxon>Dendrobranchiata</taxon>
        <taxon>Penaeoidea</taxon>
        <taxon>Penaeidae</taxon>
        <taxon>Penaeus</taxon>
    </lineage>
</organism>